<comment type="catalytic activity">
    <reaction evidence="1">
        <text>alpha-D-glucose 1-phosphate = alpha-D-glucose 6-phosphate</text>
        <dbReference type="Rhea" id="RHEA:23536"/>
        <dbReference type="ChEBI" id="CHEBI:58225"/>
        <dbReference type="ChEBI" id="CHEBI:58601"/>
        <dbReference type="EC" id="5.4.2.2"/>
    </reaction>
</comment>
<keyword evidence="21" id="KW-1185">Reference proteome</keyword>
<evidence type="ECO:0000256" key="15">
    <source>
        <dbReference type="RuleBase" id="RU004326"/>
    </source>
</evidence>
<evidence type="ECO:0000256" key="6">
    <source>
        <dbReference type="ARBA" id="ARBA00012728"/>
    </source>
</evidence>
<dbReference type="InterPro" id="IPR005843">
    <property type="entry name" value="A-D-PHexomutase_C"/>
</dbReference>
<accession>A0ABV5AKT8</accession>
<dbReference type="Pfam" id="PF02879">
    <property type="entry name" value="PGM_PMM_II"/>
    <property type="match status" value="1"/>
</dbReference>
<dbReference type="GO" id="GO:0016853">
    <property type="term" value="F:isomerase activity"/>
    <property type="evidence" value="ECO:0007669"/>
    <property type="project" value="UniProtKB-KW"/>
</dbReference>
<evidence type="ECO:0000313" key="20">
    <source>
        <dbReference type="EMBL" id="MFB5192861.1"/>
    </source>
</evidence>
<keyword evidence="9 15" id="KW-0479">Metal-binding</keyword>
<dbReference type="SUPFAM" id="SSF53738">
    <property type="entry name" value="Phosphoglucomutase, first 3 domains"/>
    <property type="match status" value="3"/>
</dbReference>
<comment type="pathway">
    <text evidence="4">Lipid metabolism.</text>
</comment>
<feature type="domain" description="Alpha-D-phosphohexomutase alpha/beta/alpha" evidence="17">
    <location>
        <begin position="47"/>
        <end position="185"/>
    </location>
</feature>
<evidence type="ECO:0000256" key="4">
    <source>
        <dbReference type="ARBA" id="ARBA00005189"/>
    </source>
</evidence>
<protein>
    <recommendedName>
        <fullName evidence="12">Phosphoglucomutase</fullName>
        <ecNumber evidence="6">5.4.2.2</ecNumber>
    </recommendedName>
    <alternativeName>
        <fullName evidence="14">Alpha-phosphoglucomutase</fullName>
    </alternativeName>
    <alternativeName>
        <fullName evidence="13">Glucose phosphomutase</fullName>
    </alternativeName>
</protein>
<keyword evidence="8" id="KW-0597">Phosphoprotein</keyword>
<evidence type="ECO:0000256" key="5">
    <source>
        <dbReference type="ARBA" id="ARBA00010231"/>
    </source>
</evidence>
<evidence type="ECO:0000259" key="16">
    <source>
        <dbReference type="Pfam" id="PF00408"/>
    </source>
</evidence>
<keyword evidence="7" id="KW-0119">Carbohydrate metabolism</keyword>
<evidence type="ECO:0000256" key="9">
    <source>
        <dbReference type="ARBA" id="ARBA00022723"/>
    </source>
</evidence>
<organism evidence="20 21">
    <name type="scientific">Alicyclobacillus fastidiosus</name>
    <dbReference type="NCBI Taxonomy" id="392011"/>
    <lineage>
        <taxon>Bacteria</taxon>
        <taxon>Bacillati</taxon>
        <taxon>Bacillota</taxon>
        <taxon>Bacilli</taxon>
        <taxon>Bacillales</taxon>
        <taxon>Alicyclobacillaceae</taxon>
        <taxon>Alicyclobacillus</taxon>
    </lineage>
</organism>
<dbReference type="RefSeq" id="WP_275475153.1">
    <property type="nucleotide sequence ID" value="NZ_CP162940.1"/>
</dbReference>
<dbReference type="EMBL" id="JBDXSU010000030">
    <property type="protein sequence ID" value="MFB5192861.1"/>
    <property type="molecule type" value="Genomic_DNA"/>
</dbReference>
<reference evidence="20 21" key="1">
    <citation type="journal article" date="2024" name="Int. J. Mol. Sci.">
        <title>Exploration of Alicyclobacillus spp. Genome in Search of Antibiotic Resistance.</title>
        <authorList>
            <person name="Bucka-Kolendo J."/>
            <person name="Kiousi D.E."/>
            <person name="Dekowska A."/>
            <person name="Mikolajczuk-Szczyrba A."/>
            <person name="Karadedos D.M."/>
            <person name="Michael P."/>
            <person name="Galanis A."/>
            <person name="Sokolowska B."/>
        </authorList>
    </citation>
    <scope>NUCLEOTIDE SEQUENCE [LARGE SCALE GENOMIC DNA]</scope>
    <source>
        <strain evidence="20 21">KKP 3000</strain>
    </source>
</reference>
<dbReference type="Pfam" id="PF00408">
    <property type="entry name" value="PGM_PMM_IV"/>
    <property type="match status" value="1"/>
</dbReference>
<proteinExistence type="inferred from homology"/>
<evidence type="ECO:0000256" key="7">
    <source>
        <dbReference type="ARBA" id="ARBA00022526"/>
    </source>
</evidence>
<sequence length="579" mass="63005">MTDHLDAMSRYEQWTKQPHLASDIQSELEEIRGNSSEIGSRFGSDLDFGTGGLRGVMGAGLNRMNIYTVRRATRGLAEHLLAKGGDAASRGVAIGYDCRHNSALFASVAGCTLAAAGIKAYVSPVLCPTPEVSFAVRKLGAMAGIMITASHNPPEYNGYKAYNEHGGQVLEDDAKDIRTRMLAIDDIFGVPIMDEDAATAAGLLITTPIDVRHAYLKQVVSLVRDISVADEARHQLGVVYTPLHGTGLVPVREAFEEAGYTDVHVLDAQAEPNGDFPTVKSPNPEEPEALEMAIQAALARGADLVMGTDPDADRVGIAVRTKSGQMQLLTGNQVGALLVDYMCTKFAEQRHVSAPIVFKTIVTSDFGAEIARSAGIAIEETLTGFKYIGDRITAYERTGEHELLVGYEESYGYLIAPIVRDKDAVQTCLAIAEMAAFHRQNGLTLVERLEALYKTYGYFREELLSVALDGEDGVERMHKALADLRETPLAVPGLELNYVEDYLTGVRHYVGIERSDESLTLPKSDVQKFVFKTGEWAAIRPSGTEPKMKVYAAVRGESHDDAKRRLADVVAAVDKRIRV</sequence>
<evidence type="ECO:0000256" key="10">
    <source>
        <dbReference type="ARBA" id="ARBA00022842"/>
    </source>
</evidence>
<keyword evidence="11 20" id="KW-0413">Isomerase</keyword>
<evidence type="ECO:0000259" key="18">
    <source>
        <dbReference type="Pfam" id="PF02879"/>
    </source>
</evidence>
<dbReference type="SUPFAM" id="SSF55957">
    <property type="entry name" value="Phosphoglucomutase, C-terminal domain"/>
    <property type="match status" value="1"/>
</dbReference>
<evidence type="ECO:0000256" key="11">
    <source>
        <dbReference type="ARBA" id="ARBA00023235"/>
    </source>
</evidence>
<evidence type="ECO:0000256" key="3">
    <source>
        <dbReference type="ARBA" id="ARBA00005164"/>
    </source>
</evidence>
<dbReference type="PANTHER" id="PTHR45745:SF1">
    <property type="entry name" value="PHOSPHOGLUCOMUTASE 2B-RELATED"/>
    <property type="match status" value="1"/>
</dbReference>
<evidence type="ECO:0000256" key="14">
    <source>
        <dbReference type="ARBA" id="ARBA00041467"/>
    </source>
</evidence>
<comment type="pathway">
    <text evidence="3">Glycolipid metabolism; diglucosyl-diacylglycerol biosynthesis.</text>
</comment>
<evidence type="ECO:0000259" key="19">
    <source>
        <dbReference type="Pfam" id="PF02880"/>
    </source>
</evidence>
<evidence type="ECO:0000256" key="8">
    <source>
        <dbReference type="ARBA" id="ARBA00022553"/>
    </source>
</evidence>
<gene>
    <name evidence="20" type="ORF">KKP3000_002451</name>
</gene>
<comment type="similarity">
    <text evidence="5 15">Belongs to the phosphohexose mutase family.</text>
</comment>
<dbReference type="Gene3D" id="3.30.310.50">
    <property type="entry name" value="Alpha-D-phosphohexomutase, C-terminal domain"/>
    <property type="match status" value="1"/>
</dbReference>
<evidence type="ECO:0000256" key="2">
    <source>
        <dbReference type="ARBA" id="ARBA00001946"/>
    </source>
</evidence>
<dbReference type="InterPro" id="IPR036900">
    <property type="entry name" value="A-D-PHexomutase_C_sf"/>
</dbReference>
<keyword evidence="10 15" id="KW-0460">Magnesium</keyword>
<evidence type="ECO:0000256" key="13">
    <source>
        <dbReference type="ARBA" id="ARBA00041398"/>
    </source>
</evidence>
<dbReference type="InterPro" id="IPR016055">
    <property type="entry name" value="A-D-PHexomutase_a/b/a-I/II/III"/>
</dbReference>
<evidence type="ECO:0000256" key="1">
    <source>
        <dbReference type="ARBA" id="ARBA00000443"/>
    </source>
</evidence>
<dbReference type="InterPro" id="IPR005844">
    <property type="entry name" value="A-D-PHexomutase_a/b/a-I"/>
</dbReference>
<comment type="cofactor">
    <cofactor evidence="2">
        <name>Mg(2+)</name>
        <dbReference type="ChEBI" id="CHEBI:18420"/>
    </cofactor>
</comment>
<keyword evidence="7" id="KW-0313">Glucose metabolism</keyword>
<dbReference type="InterPro" id="IPR005846">
    <property type="entry name" value="A-D-PHexomutase_a/b/a-III"/>
</dbReference>
<dbReference type="Pfam" id="PF02878">
    <property type="entry name" value="PGM_PMM_I"/>
    <property type="match status" value="1"/>
</dbReference>
<dbReference type="PANTHER" id="PTHR45745">
    <property type="entry name" value="PHOSPHOMANNOMUTASE 45A"/>
    <property type="match status" value="1"/>
</dbReference>
<dbReference type="Pfam" id="PF02880">
    <property type="entry name" value="PGM_PMM_III"/>
    <property type="match status" value="1"/>
</dbReference>
<dbReference type="Gene3D" id="3.40.120.10">
    <property type="entry name" value="Alpha-D-Glucose-1,6-Bisphosphate, subunit A, domain 3"/>
    <property type="match status" value="3"/>
</dbReference>
<dbReference type="CDD" id="cd05799">
    <property type="entry name" value="PGM2"/>
    <property type="match status" value="1"/>
</dbReference>
<dbReference type="Proteomes" id="UP001579974">
    <property type="component" value="Unassembled WGS sequence"/>
</dbReference>
<evidence type="ECO:0000259" key="17">
    <source>
        <dbReference type="Pfam" id="PF02878"/>
    </source>
</evidence>
<comment type="caution">
    <text evidence="20">The sequence shown here is derived from an EMBL/GenBank/DDBJ whole genome shotgun (WGS) entry which is preliminary data.</text>
</comment>
<dbReference type="EC" id="5.4.2.2" evidence="6"/>
<dbReference type="InterPro" id="IPR005845">
    <property type="entry name" value="A-D-PHexomutase_a/b/a-II"/>
</dbReference>
<feature type="domain" description="Alpha-D-phosphohexomutase alpha/beta/alpha" evidence="18">
    <location>
        <begin position="214"/>
        <end position="321"/>
    </location>
</feature>
<dbReference type="InterPro" id="IPR016066">
    <property type="entry name" value="A-D-PHexomutase_CS"/>
</dbReference>
<evidence type="ECO:0000256" key="12">
    <source>
        <dbReference type="ARBA" id="ARBA00039995"/>
    </source>
</evidence>
<name>A0ABV5AKT8_9BACL</name>
<evidence type="ECO:0000313" key="21">
    <source>
        <dbReference type="Proteomes" id="UP001579974"/>
    </source>
</evidence>
<feature type="domain" description="Alpha-D-phosphohexomutase alpha/beta/alpha" evidence="19">
    <location>
        <begin position="331"/>
        <end position="456"/>
    </location>
</feature>
<feature type="domain" description="Alpha-D-phosphohexomutase C-terminal" evidence="16">
    <location>
        <begin position="523"/>
        <end position="566"/>
    </location>
</feature>
<dbReference type="PROSITE" id="PS00710">
    <property type="entry name" value="PGM_PMM"/>
    <property type="match status" value="1"/>
</dbReference>
<dbReference type="PRINTS" id="PR00509">
    <property type="entry name" value="PGMPMM"/>
</dbReference>
<dbReference type="InterPro" id="IPR005841">
    <property type="entry name" value="Alpha-D-phosphohexomutase_SF"/>
</dbReference>